<reference evidence="3 4" key="1">
    <citation type="submission" date="2019-02" db="EMBL/GenBank/DDBJ databases">
        <title>Deep-cultivation of Planctomycetes and their phenomic and genomic characterization uncovers novel biology.</title>
        <authorList>
            <person name="Wiegand S."/>
            <person name="Jogler M."/>
            <person name="Boedeker C."/>
            <person name="Pinto D."/>
            <person name="Vollmers J."/>
            <person name="Rivas-Marin E."/>
            <person name="Kohn T."/>
            <person name="Peeters S.H."/>
            <person name="Heuer A."/>
            <person name="Rast P."/>
            <person name="Oberbeckmann S."/>
            <person name="Bunk B."/>
            <person name="Jeske O."/>
            <person name="Meyerdierks A."/>
            <person name="Storesund J.E."/>
            <person name="Kallscheuer N."/>
            <person name="Luecker S."/>
            <person name="Lage O.M."/>
            <person name="Pohl T."/>
            <person name="Merkel B.J."/>
            <person name="Hornburger P."/>
            <person name="Mueller R.-W."/>
            <person name="Bruemmer F."/>
            <person name="Labrenz M."/>
            <person name="Spormann A.M."/>
            <person name="Op den Camp H."/>
            <person name="Overmann J."/>
            <person name="Amann R."/>
            <person name="Jetten M.S.M."/>
            <person name="Mascher T."/>
            <person name="Medema M.H."/>
            <person name="Devos D.P."/>
            <person name="Kaster A.-K."/>
            <person name="Ovreas L."/>
            <person name="Rohde M."/>
            <person name="Galperin M.Y."/>
            <person name="Jogler C."/>
        </authorList>
    </citation>
    <scope>NUCLEOTIDE SEQUENCE [LARGE SCALE GENOMIC DNA]</scope>
    <source>
        <strain evidence="3 4">Q31a</strain>
    </source>
</reference>
<feature type="domain" description="FHA" evidence="2">
    <location>
        <begin position="24"/>
        <end position="73"/>
    </location>
</feature>
<dbReference type="InterPro" id="IPR050923">
    <property type="entry name" value="Cell_Proc_Reg/RNA_Proc"/>
</dbReference>
<evidence type="ECO:0000259" key="2">
    <source>
        <dbReference type="PROSITE" id="PS50006"/>
    </source>
</evidence>
<evidence type="ECO:0000256" key="1">
    <source>
        <dbReference type="SAM" id="MobiDB-lite"/>
    </source>
</evidence>
<dbReference type="InterPro" id="IPR008984">
    <property type="entry name" value="SMAD_FHA_dom_sf"/>
</dbReference>
<gene>
    <name evidence="3" type="primary">fhaA</name>
    <name evidence="3" type="ORF">Q31a_55590</name>
</gene>
<accession>A0A518GEZ3</accession>
<name>A0A518GEZ3_9BACT</name>
<dbReference type="CDD" id="cd00060">
    <property type="entry name" value="FHA"/>
    <property type="match status" value="1"/>
</dbReference>
<dbReference type="KEGG" id="ahel:Q31a_55590"/>
<dbReference type="PANTHER" id="PTHR23308">
    <property type="entry name" value="NUCLEAR INHIBITOR OF PROTEIN PHOSPHATASE-1"/>
    <property type="match status" value="1"/>
</dbReference>
<dbReference type="Gene3D" id="2.60.200.20">
    <property type="match status" value="1"/>
</dbReference>
<dbReference type="OrthoDB" id="283378at2"/>
<dbReference type="SUPFAM" id="SSF49879">
    <property type="entry name" value="SMAD/FHA domain"/>
    <property type="match status" value="1"/>
</dbReference>
<dbReference type="Proteomes" id="UP000318017">
    <property type="component" value="Chromosome"/>
</dbReference>
<dbReference type="InterPro" id="IPR000253">
    <property type="entry name" value="FHA_dom"/>
</dbReference>
<dbReference type="PROSITE" id="PS50006">
    <property type="entry name" value="FHA_DOMAIN"/>
    <property type="match status" value="1"/>
</dbReference>
<keyword evidence="4" id="KW-1185">Reference proteome</keyword>
<dbReference type="RefSeq" id="WP_145084147.1">
    <property type="nucleotide sequence ID" value="NZ_CP036298.1"/>
</dbReference>
<protein>
    <submittedName>
        <fullName evidence="3">FHA domain-containing protein FhaA</fullName>
    </submittedName>
</protein>
<feature type="compositionally biased region" description="Basic and acidic residues" evidence="1">
    <location>
        <begin position="172"/>
        <end position="184"/>
    </location>
</feature>
<dbReference type="AlphaFoldDB" id="A0A518GEZ3"/>
<proteinExistence type="predicted"/>
<evidence type="ECO:0000313" key="4">
    <source>
        <dbReference type="Proteomes" id="UP000318017"/>
    </source>
</evidence>
<dbReference type="SMART" id="SM00240">
    <property type="entry name" value="FHA"/>
    <property type="match status" value="1"/>
</dbReference>
<feature type="region of interest" description="Disordered" evidence="1">
    <location>
        <begin position="143"/>
        <end position="219"/>
    </location>
</feature>
<dbReference type="Pfam" id="PF00498">
    <property type="entry name" value="FHA"/>
    <property type="match status" value="1"/>
</dbReference>
<feature type="compositionally biased region" description="Basic and acidic residues" evidence="1">
    <location>
        <begin position="143"/>
        <end position="165"/>
    </location>
</feature>
<sequence>MQMQLKVVTGGHSGKLISVNHDKFLIGRSDECHLRPKSESISRRHCAIIRKDGRILLIDLKSRNGTLVNDKKLDPARAKILKDGDHIRVGKLEFIAVIEAGVSNVKKPEVKDVKDAAARTAENTGDSRYDEVSVSSWLEEADQIERSQDDPETRQFHIAESKDIPESTIMELKAEEETKSDVAKGKSKPGKLPPIPKGPQSGNSKDAASETLRKFFSGR</sequence>
<organism evidence="3 4">
    <name type="scientific">Aureliella helgolandensis</name>
    <dbReference type="NCBI Taxonomy" id="2527968"/>
    <lineage>
        <taxon>Bacteria</taxon>
        <taxon>Pseudomonadati</taxon>
        <taxon>Planctomycetota</taxon>
        <taxon>Planctomycetia</taxon>
        <taxon>Pirellulales</taxon>
        <taxon>Pirellulaceae</taxon>
        <taxon>Aureliella</taxon>
    </lineage>
</organism>
<dbReference type="EMBL" id="CP036298">
    <property type="protein sequence ID" value="QDV27171.1"/>
    <property type="molecule type" value="Genomic_DNA"/>
</dbReference>
<evidence type="ECO:0000313" key="3">
    <source>
        <dbReference type="EMBL" id="QDV27171.1"/>
    </source>
</evidence>